<protein>
    <submittedName>
        <fullName evidence="1">Uncharacterized protein</fullName>
    </submittedName>
</protein>
<dbReference type="OrthoDB" id="3255715at2"/>
<proteinExistence type="predicted"/>
<evidence type="ECO:0000313" key="1">
    <source>
        <dbReference type="EMBL" id="KHL24173.1"/>
    </source>
</evidence>
<dbReference type="InterPro" id="IPR053913">
    <property type="entry name" value="NADAR-DarT1"/>
</dbReference>
<name>A0A0B2BX15_9SPHN</name>
<comment type="caution">
    <text evidence="1">The sequence shown here is derived from an EMBL/GenBank/DDBJ whole genome shotgun (WGS) entry which is preliminary data.</text>
</comment>
<evidence type="ECO:0000313" key="2">
    <source>
        <dbReference type="Proteomes" id="UP000030988"/>
    </source>
</evidence>
<keyword evidence="2" id="KW-1185">Reference proteome</keyword>
<sequence>MARRPVFVPQPDGPAPVRTEQVEFTWHPGLSLSQKRQSIAALHHASREGLGLRSVLEISSKSPDAVGVALSAFNLTFCPPGRIRPLSVECAFQGSKVFADGGPFTDLFDATSRDAKRDERLQSSGRLTGFRFMDGRDWGLEPQSAFYDWLYLNALAGRPDLAAEVLRHEAFTDIEFNPEKSINCQAYSVALFASFSRARRLQQAMRDAESFLDVVSSRPVNNARQDDTLQGSLF</sequence>
<accession>A0A0B2BX15</accession>
<dbReference type="Pfam" id="PF22397">
    <property type="entry name" value="NADAR-DarT1"/>
    <property type="match status" value="1"/>
</dbReference>
<dbReference type="EMBL" id="JTDN01000004">
    <property type="protein sequence ID" value="KHL24173.1"/>
    <property type="molecule type" value="Genomic_DNA"/>
</dbReference>
<organism evidence="1 2">
    <name type="scientific">Croceibacterium mercuriale</name>
    <dbReference type="NCBI Taxonomy" id="1572751"/>
    <lineage>
        <taxon>Bacteria</taxon>
        <taxon>Pseudomonadati</taxon>
        <taxon>Pseudomonadota</taxon>
        <taxon>Alphaproteobacteria</taxon>
        <taxon>Sphingomonadales</taxon>
        <taxon>Erythrobacteraceae</taxon>
        <taxon>Croceibacterium</taxon>
    </lineage>
</organism>
<dbReference type="RefSeq" id="WP_039097974.1">
    <property type="nucleotide sequence ID" value="NZ_JTDN01000004.1"/>
</dbReference>
<dbReference type="Proteomes" id="UP000030988">
    <property type="component" value="Unassembled WGS sequence"/>
</dbReference>
<dbReference type="STRING" id="1572751.PK98_15310"/>
<reference evidence="1 2" key="1">
    <citation type="submission" date="2014-11" db="EMBL/GenBank/DDBJ databases">
        <title>Draft genome sequence of Kirrobacter mercurialis.</title>
        <authorList>
            <person name="Coil D.A."/>
            <person name="Eisen J.A."/>
        </authorList>
    </citation>
    <scope>NUCLEOTIDE SEQUENCE [LARGE SCALE GENOMIC DNA]</scope>
    <source>
        <strain evidence="1 2">Coronado</strain>
    </source>
</reference>
<dbReference type="AlphaFoldDB" id="A0A0B2BX15"/>
<gene>
    <name evidence="1" type="ORF">PK98_15310</name>
</gene>